<dbReference type="EMBL" id="CM047748">
    <property type="protein sequence ID" value="KAJ0014450.1"/>
    <property type="molecule type" value="Genomic_DNA"/>
</dbReference>
<accession>A0ACC0XDG1</accession>
<proteinExistence type="predicted"/>
<evidence type="ECO:0000313" key="1">
    <source>
        <dbReference type="EMBL" id="KAJ0014450.1"/>
    </source>
</evidence>
<organism evidence="1 2">
    <name type="scientific">Pistacia integerrima</name>
    <dbReference type="NCBI Taxonomy" id="434235"/>
    <lineage>
        <taxon>Eukaryota</taxon>
        <taxon>Viridiplantae</taxon>
        <taxon>Streptophyta</taxon>
        <taxon>Embryophyta</taxon>
        <taxon>Tracheophyta</taxon>
        <taxon>Spermatophyta</taxon>
        <taxon>Magnoliopsida</taxon>
        <taxon>eudicotyledons</taxon>
        <taxon>Gunneridae</taxon>
        <taxon>Pentapetalae</taxon>
        <taxon>rosids</taxon>
        <taxon>malvids</taxon>
        <taxon>Sapindales</taxon>
        <taxon>Anacardiaceae</taxon>
        <taxon>Pistacia</taxon>
    </lineage>
</organism>
<reference evidence="2" key="1">
    <citation type="journal article" date="2023" name="G3 (Bethesda)">
        <title>Genome assembly and association tests identify interacting loci associated with vigor, precocity, and sex in interspecific pistachio rootstocks.</title>
        <authorList>
            <person name="Palmer W."/>
            <person name="Jacygrad E."/>
            <person name="Sagayaradj S."/>
            <person name="Cavanaugh K."/>
            <person name="Han R."/>
            <person name="Bertier L."/>
            <person name="Beede B."/>
            <person name="Kafkas S."/>
            <person name="Golino D."/>
            <person name="Preece J."/>
            <person name="Michelmore R."/>
        </authorList>
    </citation>
    <scope>NUCLEOTIDE SEQUENCE [LARGE SCALE GENOMIC DNA]</scope>
</reference>
<protein>
    <submittedName>
        <fullName evidence="1">Uncharacterized protein</fullName>
    </submittedName>
</protein>
<comment type="caution">
    <text evidence="1">The sequence shown here is derived from an EMBL/GenBank/DDBJ whole genome shotgun (WGS) entry which is preliminary data.</text>
</comment>
<evidence type="ECO:0000313" key="2">
    <source>
        <dbReference type="Proteomes" id="UP001163603"/>
    </source>
</evidence>
<keyword evidence="2" id="KW-1185">Reference proteome</keyword>
<dbReference type="Proteomes" id="UP001163603">
    <property type="component" value="Chromosome 13"/>
</dbReference>
<sequence>MKSPRPSLIFFIMVISSRN</sequence>
<gene>
    <name evidence="1" type="ORF">Pint_20427</name>
</gene>
<name>A0ACC0XDG1_9ROSI</name>